<sequence length="147" mass="15966">MVMPVTREQRAVEMRLLDALYRLNKSVLGAARTHVAAVAKLDLVDFLILRSIELGIDGPGDLVRDLGLHASVVSRAVTKLAKAGLVVRAVDPADSRRSYLTLTPAAEVAISEVEGRVQPMLHDRLGRLTAQQITTLLECFDILNGAE</sequence>
<dbReference type="PANTHER" id="PTHR33164">
    <property type="entry name" value="TRANSCRIPTIONAL REGULATOR, MARR FAMILY"/>
    <property type="match status" value="1"/>
</dbReference>
<dbReference type="SMART" id="SM00347">
    <property type="entry name" value="HTH_MARR"/>
    <property type="match status" value="1"/>
</dbReference>
<dbReference type="PROSITE" id="PS50995">
    <property type="entry name" value="HTH_MARR_2"/>
    <property type="match status" value="1"/>
</dbReference>
<evidence type="ECO:0000313" key="3">
    <source>
        <dbReference type="Proteomes" id="UP000069443"/>
    </source>
</evidence>
<dbReference type="SUPFAM" id="SSF46785">
    <property type="entry name" value="Winged helix' DNA-binding domain"/>
    <property type="match status" value="1"/>
</dbReference>
<dbReference type="Proteomes" id="UP000069443">
    <property type="component" value="Unassembled WGS sequence"/>
</dbReference>
<evidence type="ECO:0000313" key="2">
    <source>
        <dbReference type="EMBL" id="GAS99173.1"/>
    </source>
</evidence>
<reference evidence="3" key="1">
    <citation type="journal article" date="2016" name="Genome Announc.">
        <title>Draft Genome Sequences of Five Rapidly Growing Mycobacterium Species, M. thermoresistibile, M. fortuitum subsp. acetamidolyticum, M. canariasense, M. brisbanense, and M. novocastrense.</title>
        <authorList>
            <person name="Katahira K."/>
            <person name="Ogura Y."/>
            <person name="Gotoh Y."/>
            <person name="Hayashi T."/>
        </authorList>
    </citation>
    <scope>NUCLEOTIDE SEQUENCE [LARGE SCALE GENOMIC DNA]</scope>
    <source>
        <strain evidence="3">JCM15298</strain>
    </source>
</reference>
<dbReference type="Gene3D" id="1.10.10.10">
    <property type="entry name" value="Winged helix-like DNA-binding domain superfamily/Winged helix DNA-binding domain"/>
    <property type="match status" value="1"/>
</dbReference>
<feature type="domain" description="HTH marR-type" evidence="1">
    <location>
        <begin position="13"/>
        <end position="145"/>
    </location>
</feature>
<comment type="caution">
    <text evidence="2">The sequence shown here is derived from an EMBL/GenBank/DDBJ whole genome shotgun (WGS) entry which is preliminary data.</text>
</comment>
<dbReference type="OrthoDB" id="5506299at2"/>
<reference evidence="3" key="2">
    <citation type="submission" date="2016-02" db="EMBL/GenBank/DDBJ databases">
        <title>Draft genome sequence of five rapidly growing Mycobacterium species.</title>
        <authorList>
            <person name="Katahira K."/>
            <person name="Gotou Y."/>
            <person name="Iida K."/>
            <person name="Ogura Y."/>
            <person name="Hayashi T."/>
        </authorList>
    </citation>
    <scope>NUCLEOTIDE SEQUENCE [LARGE SCALE GENOMIC DNA]</scope>
    <source>
        <strain evidence="3">JCM15298</strain>
    </source>
</reference>
<keyword evidence="3" id="KW-1185">Reference proteome</keyword>
<dbReference type="InterPro" id="IPR036388">
    <property type="entry name" value="WH-like_DNA-bd_sf"/>
</dbReference>
<accession>A0A100WJV7</accession>
<dbReference type="InterPro" id="IPR036390">
    <property type="entry name" value="WH_DNA-bd_sf"/>
</dbReference>
<organism evidence="2 3">
    <name type="scientific">Mycolicibacterium canariasense</name>
    <name type="common">Mycobacterium canariasense</name>
    <dbReference type="NCBI Taxonomy" id="228230"/>
    <lineage>
        <taxon>Bacteria</taxon>
        <taxon>Bacillati</taxon>
        <taxon>Actinomycetota</taxon>
        <taxon>Actinomycetes</taxon>
        <taxon>Mycobacteriales</taxon>
        <taxon>Mycobacteriaceae</taxon>
        <taxon>Mycolicibacterium</taxon>
    </lineage>
</organism>
<name>A0A100WJV7_MYCCR</name>
<dbReference type="AlphaFoldDB" id="A0A100WJV7"/>
<protein>
    <recommendedName>
        <fullName evidence="1">HTH marR-type domain-containing protein</fullName>
    </recommendedName>
</protein>
<dbReference type="STRING" id="228230.RMCC_6138"/>
<gene>
    <name evidence="2" type="ORF">RMCC_6138</name>
</gene>
<dbReference type="Pfam" id="PF12802">
    <property type="entry name" value="MarR_2"/>
    <property type="match status" value="1"/>
</dbReference>
<dbReference type="GO" id="GO:0006950">
    <property type="term" value="P:response to stress"/>
    <property type="evidence" value="ECO:0007669"/>
    <property type="project" value="TreeGrafter"/>
</dbReference>
<dbReference type="InterPro" id="IPR000835">
    <property type="entry name" value="HTH_MarR-typ"/>
</dbReference>
<dbReference type="InterPro" id="IPR039422">
    <property type="entry name" value="MarR/SlyA-like"/>
</dbReference>
<evidence type="ECO:0000259" key="1">
    <source>
        <dbReference type="PROSITE" id="PS50995"/>
    </source>
</evidence>
<dbReference type="EMBL" id="BCSY01000129">
    <property type="protein sequence ID" value="GAS99173.1"/>
    <property type="molecule type" value="Genomic_DNA"/>
</dbReference>
<proteinExistence type="predicted"/>
<dbReference type="GO" id="GO:0003700">
    <property type="term" value="F:DNA-binding transcription factor activity"/>
    <property type="evidence" value="ECO:0007669"/>
    <property type="project" value="InterPro"/>
</dbReference>
<dbReference type="PANTHER" id="PTHR33164:SF43">
    <property type="entry name" value="HTH-TYPE TRANSCRIPTIONAL REPRESSOR YETL"/>
    <property type="match status" value="1"/>
</dbReference>